<evidence type="ECO:0000313" key="2">
    <source>
        <dbReference type="Proteomes" id="UP000635853"/>
    </source>
</evidence>
<keyword evidence="2" id="KW-1185">Reference proteome</keyword>
<name>A0ABS1RDT7_9RHOB</name>
<reference evidence="2" key="1">
    <citation type="submission" date="2021-01" db="EMBL/GenBank/DDBJ databases">
        <title>Draft genomes of Rhodovulum sulfidophilum.</title>
        <authorList>
            <person name="Guzman M.S."/>
        </authorList>
    </citation>
    <scope>NUCLEOTIDE SEQUENCE [LARGE SCALE GENOMIC DNA]</scope>
    <source>
        <strain evidence="2">AB19</strain>
    </source>
</reference>
<dbReference type="EMBL" id="JAESIL010000019">
    <property type="protein sequence ID" value="MBL3577795.1"/>
    <property type="molecule type" value="Genomic_DNA"/>
</dbReference>
<evidence type="ECO:0000313" key="1">
    <source>
        <dbReference type="EMBL" id="MBL3577795.1"/>
    </source>
</evidence>
<comment type="caution">
    <text evidence="1">The sequence shown here is derived from an EMBL/GenBank/DDBJ whole genome shotgun (WGS) entry which is preliminary data.</text>
</comment>
<gene>
    <name evidence="1" type="ORF">JMJ92_06430</name>
</gene>
<organism evidence="1 2">
    <name type="scientific">Rhodovulum visakhapatnamense</name>
    <dbReference type="NCBI Taxonomy" id="364297"/>
    <lineage>
        <taxon>Bacteria</taxon>
        <taxon>Pseudomonadati</taxon>
        <taxon>Pseudomonadota</taxon>
        <taxon>Alphaproteobacteria</taxon>
        <taxon>Rhodobacterales</taxon>
        <taxon>Paracoccaceae</taxon>
        <taxon>Rhodovulum</taxon>
    </lineage>
</organism>
<dbReference type="Proteomes" id="UP000635853">
    <property type="component" value="Unassembled WGS sequence"/>
</dbReference>
<sequence length="67" mass="7359">MAIWNLVACVLPGFTYPPRDALLAATDQSKLVYPSFLRDLFVMSPLTPLLVLGFRKAPWIVGAVILA</sequence>
<dbReference type="RefSeq" id="WP_237399941.1">
    <property type="nucleotide sequence ID" value="NZ_JAESIM010000058.1"/>
</dbReference>
<accession>A0ABS1RDT7</accession>
<protein>
    <submittedName>
        <fullName evidence="1">Uncharacterized protein</fullName>
    </submittedName>
</protein>
<proteinExistence type="predicted"/>